<dbReference type="Proteomes" id="UP000326837">
    <property type="component" value="Chromosome"/>
</dbReference>
<evidence type="ECO:0000256" key="2">
    <source>
        <dbReference type="SAM" id="SignalP"/>
    </source>
</evidence>
<gene>
    <name evidence="3" type="ORF">PLANPX_4198</name>
</gene>
<organism evidence="3 4">
    <name type="scientific">Lacipirellula parvula</name>
    <dbReference type="NCBI Taxonomy" id="2650471"/>
    <lineage>
        <taxon>Bacteria</taxon>
        <taxon>Pseudomonadati</taxon>
        <taxon>Planctomycetota</taxon>
        <taxon>Planctomycetia</taxon>
        <taxon>Pirellulales</taxon>
        <taxon>Lacipirellulaceae</taxon>
        <taxon>Lacipirellula</taxon>
    </lineage>
</organism>
<name>A0A5K7XJK8_9BACT</name>
<feature type="region of interest" description="Disordered" evidence="1">
    <location>
        <begin position="22"/>
        <end position="61"/>
    </location>
</feature>
<keyword evidence="2" id="KW-0732">Signal</keyword>
<dbReference type="EMBL" id="AP021861">
    <property type="protein sequence ID" value="BBO34586.1"/>
    <property type="molecule type" value="Genomic_DNA"/>
</dbReference>
<dbReference type="KEGG" id="lpav:PLANPX_4198"/>
<keyword evidence="4" id="KW-1185">Reference proteome</keyword>
<dbReference type="AlphaFoldDB" id="A0A5K7XJK8"/>
<feature type="compositionally biased region" description="Polar residues" evidence="1">
    <location>
        <begin position="29"/>
        <end position="39"/>
    </location>
</feature>
<sequence length="61" mass="5657">MKLLLSLAALLLGVALCGGCSKSEAPAPNDTTSGSSNPVTAPGTGGTTSGQTTPGGAAPSN</sequence>
<protein>
    <submittedName>
        <fullName evidence="3">Uncharacterized protein</fullName>
    </submittedName>
</protein>
<feature type="chain" id="PRO_5024880742" evidence="2">
    <location>
        <begin position="18"/>
        <end position="61"/>
    </location>
</feature>
<proteinExistence type="predicted"/>
<accession>A0A5K7XJK8</accession>
<evidence type="ECO:0000256" key="1">
    <source>
        <dbReference type="SAM" id="MobiDB-lite"/>
    </source>
</evidence>
<evidence type="ECO:0000313" key="4">
    <source>
        <dbReference type="Proteomes" id="UP000326837"/>
    </source>
</evidence>
<reference evidence="4" key="1">
    <citation type="submission" date="2019-10" db="EMBL/GenBank/DDBJ databases">
        <title>Lacipirellula parvula gen. nov., sp. nov., representing a lineage of planctomycetes widespread in freshwater anoxic habitats, and description of the family Lacipirellulaceae.</title>
        <authorList>
            <person name="Dedysh S.N."/>
            <person name="Kulichevskaya I.S."/>
            <person name="Beletsky A.V."/>
            <person name="Rakitin A.L."/>
            <person name="Mardanov A.V."/>
            <person name="Ivanova A.A."/>
            <person name="Saltykova V.X."/>
            <person name="Rijpstra W.I.C."/>
            <person name="Sinninghe Damste J.S."/>
            <person name="Ravin N.V."/>
        </authorList>
    </citation>
    <scope>NUCLEOTIDE SEQUENCE [LARGE SCALE GENOMIC DNA]</scope>
    <source>
        <strain evidence="4">PX69</strain>
    </source>
</reference>
<feature type="signal peptide" evidence="2">
    <location>
        <begin position="1"/>
        <end position="17"/>
    </location>
</feature>
<dbReference type="RefSeq" id="WP_152100134.1">
    <property type="nucleotide sequence ID" value="NZ_AP021861.1"/>
</dbReference>
<evidence type="ECO:0000313" key="3">
    <source>
        <dbReference type="EMBL" id="BBO34586.1"/>
    </source>
</evidence>
<feature type="compositionally biased region" description="Low complexity" evidence="1">
    <location>
        <begin position="49"/>
        <end position="61"/>
    </location>
</feature>